<evidence type="ECO:0000256" key="1">
    <source>
        <dbReference type="SAM" id="Phobius"/>
    </source>
</evidence>
<evidence type="ECO:0000313" key="2">
    <source>
        <dbReference type="EMBL" id="CZF79450.1"/>
    </source>
</evidence>
<dbReference type="EMBL" id="FIZY01000006">
    <property type="protein sequence ID" value="CZF79450.1"/>
    <property type="molecule type" value="Genomic_DNA"/>
</dbReference>
<gene>
    <name evidence="2" type="ORF">GMA8713_00978</name>
</gene>
<dbReference type="RefSeq" id="WP_062706393.1">
    <property type="nucleotide sequence ID" value="NZ_CAWRCI010000006.1"/>
</dbReference>
<dbReference type="Proteomes" id="UP000073601">
    <property type="component" value="Unassembled WGS sequence"/>
</dbReference>
<protein>
    <submittedName>
        <fullName evidence="2">Uncharacterized protein</fullName>
    </submittedName>
</protein>
<keyword evidence="3" id="KW-1185">Reference proteome</keyword>
<organism evidence="2 3">
    <name type="scientific">Grimontia marina</name>
    <dbReference type="NCBI Taxonomy" id="646534"/>
    <lineage>
        <taxon>Bacteria</taxon>
        <taxon>Pseudomonadati</taxon>
        <taxon>Pseudomonadota</taxon>
        <taxon>Gammaproteobacteria</taxon>
        <taxon>Vibrionales</taxon>
        <taxon>Vibrionaceae</taxon>
        <taxon>Grimontia</taxon>
    </lineage>
</organism>
<dbReference type="OrthoDB" id="5880412at2"/>
<keyword evidence="1" id="KW-1133">Transmembrane helix</keyword>
<dbReference type="AlphaFoldDB" id="A0A128EZ76"/>
<evidence type="ECO:0000313" key="3">
    <source>
        <dbReference type="Proteomes" id="UP000073601"/>
    </source>
</evidence>
<feature type="transmembrane region" description="Helical" evidence="1">
    <location>
        <begin position="21"/>
        <end position="40"/>
    </location>
</feature>
<proteinExistence type="predicted"/>
<sequence>MANYLEALKRRLKQPSTVRGLALIGSGVALASGQGHLFTATVTDAGVSYGGIVGAAIPFAVGFWETVRDQFKGA</sequence>
<name>A0A128EZ76_9GAMM</name>
<keyword evidence="1" id="KW-0472">Membrane</keyword>
<accession>A0A128EZ76</accession>
<keyword evidence="1" id="KW-0812">Transmembrane</keyword>
<reference evidence="3" key="1">
    <citation type="submission" date="2016-02" db="EMBL/GenBank/DDBJ databases">
        <authorList>
            <person name="Rodrigo-Torres Lidia"/>
            <person name="Arahal R.David."/>
        </authorList>
    </citation>
    <scope>NUCLEOTIDE SEQUENCE [LARGE SCALE GENOMIC DNA]</scope>
    <source>
        <strain evidence="3">CECT 8713</strain>
    </source>
</reference>
<feature type="transmembrane region" description="Helical" evidence="1">
    <location>
        <begin position="46"/>
        <end position="64"/>
    </location>
</feature>